<name>A0ABU4INZ4_9VIBR</name>
<reference evidence="6 7" key="1">
    <citation type="submission" date="2023-11" db="EMBL/GenBank/DDBJ databases">
        <title>Plant-associative lifestyle of Vibrio porteresiae and its evolutionary dynamics.</title>
        <authorList>
            <person name="Rameshkumar N."/>
            <person name="Kirti K."/>
        </authorList>
    </citation>
    <scope>NUCLEOTIDE SEQUENCE [LARGE SCALE GENOMIC DNA]</scope>
    <source>
        <strain evidence="6 7">MSSRF60</strain>
    </source>
</reference>
<keyword evidence="3" id="KW-0812">Transmembrane</keyword>
<evidence type="ECO:0000313" key="7">
    <source>
        <dbReference type="Proteomes" id="UP001272325"/>
    </source>
</evidence>
<dbReference type="CDD" id="cd01949">
    <property type="entry name" value="GGDEF"/>
    <property type="match status" value="1"/>
</dbReference>
<keyword evidence="7" id="KW-1185">Reference proteome</keyword>
<evidence type="ECO:0000256" key="2">
    <source>
        <dbReference type="ARBA" id="ARBA00034247"/>
    </source>
</evidence>
<feature type="transmembrane region" description="Helical" evidence="3">
    <location>
        <begin position="311"/>
        <end position="330"/>
    </location>
</feature>
<keyword evidence="6" id="KW-0808">Transferase</keyword>
<dbReference type="InterPro" id="IPR043128">
    <property type="entry name" value="Rev_trsase/Diguanyl_cyclase"/>
</dbReference>
<keyword evidence="3" id="KW-1133">Transmembrane helix</keyword>
<dbReference type="RefSeq" id="WP_171136865.1">
    <property type="nucleotide sequence ID" value="NZ_AP024894.1"/>
</dbReference>
<dbReference type="Pfam" id="PF00990">
    <property type="entry name" value="GGDEF"/>
    <property type="match status" value="1"/>
</dbReference>
<feature type="domain" description="GGDEF" evidence="5">
    <location>
        <begin position="432"/>
        <end position="561"/>
    </location>
</feature>
<dbReference type="EMBL" id="JAWRCN010000002">
    <property type="protein sequence ID" value="MDW6019834.1"/>
    <property type="molecule type" value="Genomic_DNA"/>
</dbReference>
<dbReference type="InterPro" id="IPR050469">
    <property type="entry name" value="Diguanylate_Cyclase"/>
</dbReference>
<keyword evidence="6" id="KW-0548">Nucleotidyltransferase</keyword>
<organism evidence="6 7">
    <name type="scientific">Vibrio plantisponsor</name>
    <dbReference type="NCBI Taxonomy" id="664643"/>
    <lineage>
        <taxon>Bacteria</taxon>
        <taxon>Pseudomonadati</taxon>
        <taxon>Pseudomonadota</taxon>
        <taxon>Gammaproteobacteria</taxon>
        <taxon>Vibrionales</taxon>
        <taxon>Vibrionaceae</taxon>
        <taxon>Vibrio</taxon>
    </lineage>
</organism>
<dbReference type="GO" id="GO:0052621">
    <property type="term" value="F:diguanylate cyclase activity"/>
    <property type="evidence" value="ECO:0007669"/>
    <property type="project" value="UniProtKB-EC"/>
</dbReference>
<dbReference type="EC" id="2.7.7.65" evidence="1"/>
<dbReference type="PANTHER" id="PTHR45138:SF9">
    <property type="entry name" value="DIGUANYLATE CYCLASE DGCM-RELATED"/>
    <property type="match status" value="1"/>
</dbReference>
<comment type="catalytic activity">
    <reaction evidence="2">
        <text>2 GTP = 3',3'-c-di-GMP + 2 diphosphate</text>
        <dbReference type="Rhea" id="RHEA:24898"/>
        <dbReference type="ChEBI" id="CHEBI:33019"/>
        <dbReference type="ChEBI" id="CHEBI:37565"/>
        <dbReference type="ChEBI" id="CHEBI:58805"/>
        <dbReference type="EC" id="2.7.7.65"/>
    </reaction>
</comment>
<dbReference type="SUPFAM" id="SSF55073">
    <property type="entry name" value="Nucleotide cyclase"/>
    <property type="match status" value="1"/>
</dbReference>
<dbReference type="InterPro" id="IPR000160">
    <property type="entry name" value="GGDEF_dom"/>
</dbReference>
<dbReference type="Gene3D" id="3.30.70.270">
    <property type="match status" value="1"/>
</dbReference>
<comment type="caution">
    <text evidence="6">The sequence shown here is derived from an EMBL/GenBank/DDBJ whole genome shotgun (WGS) entry which is preliminary data.</text>
</comment>
<evidence type="ECO:0000256" key="1">
    <source>
        <dbReference type="ARBA" id="ARBA00012528"/>
    </source>
</evidence>
<sequence length="575" mass="65698">MKLKPQFMLVTALVFIVTAGAVSWLVRTLAEGIIEQWAPRYITKQTLYDKSRTLQPILRELALSRQLATSNTIKQWARSPQNESLQAIALDELENYRQNFQDKSYFVALLSNGHYYHNNALDEFRGKEFRYILDPSKQEDSWFYNLIEQKRDIHINVNPDVELGITKLWIDVLIKDGEDILGMVGTGLDLTTFLNSVVEEVEPGIHSFFIDHAGAIQLHRDKAMIDFGSVMKSKTDHKAIDLIFDNKNDLDVIYQLMHELESGDTQVVTTFVDMHGSRQLVGLVYLPEIDWYKITLIDLSIFLPVSHFTKIVVVFIATLLIALMLMNLVLNRLVLNPISELDKALVLFEKGQNPKSEITNRRRGELGRVINHFIQMADAVLQSKRDLELKVQERTAELERLTQIDPLTELYNRRGMAEQIEASLNRAEREDLPLGLLWIDIDWFKDINDTYGHSAGDESLKAIAEVIRETIRSYDMAARWGGDEFLVLLVNVDESELAQLAERLCLQISHHEFSDRFSISVSIGGSMYVKGQNIDTLLQNADQALYKAKDNGRNGFYINQIKALGTNGIHDESNI</sequence>
<accession>A0ABU4INZ4</accession>
<dbReference type="PROSITE" id="PS50885">
    <property type="entry name" value="HAMP"/>
    <property type="match status" value="1"/>
</dbReference>
<dbReference type="PANTHER" id="PTHR45138">
    <property type="entry name" value="REGULATORY COMPONENTS OF SENSORY TRANSDUCTION SYSTEM"/>
    <property type="match status" value="1"/>
</dbReference>
<evidence type="ECO:0000259" key="5">
    <source>
        <dbReference type="PROSITE" id="PS50887"/>
    </source>
</evidence>
<dbReference type="SMART" id="SM00267">
    <property type="entry name" value="GGDEF"/>
    <property type="match status" value="1"/>
</dbReference>
<dbReference type="Gene3D" id="6.10.340.10">
    <property type="match status" value="1"/>
</dbReference>
<dbReference type="PROSITE" id="PS50887">
    <property type="entry name" value="GGDEF"/>
    <property type="match status" value="1"/>
</dbReference>
<proteinExistence type="predicted"/>
<evidence type="ECO:0000256" key="3">
    <source>
        <dbReference type="SAM" id="Phobius"/>
    </source>
</evidence>
<dbReference type="InterPro" id="IPR003660">
    <property type="entry name" value="HAMP_dom"/>
</dbReference>
<dbReference type="InterPro" id="IPR029787">
    <property type="entry name" value="Nucleotide_cyclase"/>
</dbReference>
<feature type="domain" description="HAMP" evidence="4">
    <location>
        <begin position="332"/>
        <end position="385"/>
    </location>
</feature>
<dbReference type="NCBIfam" id="TIGR00254">
    <property type="entry name" value="GGDEF"/>
    <property type="match status" value="1"/>
</dbReference>
<dbReference type="Proteomes" id="UP001272325">
    <property type="component" value="Unassembled WGS sequence"/>
</dbReference>
<gene>
    <name evidence="6" type="ORF">SBW85_19195</name>
</gene>
<keyword evidence="3" id="KW-0472">Membrane</keyword>
<evidence type="ECO:0000259" key="4">
    <source>
        <dbReference type="PROSITE" id="PS50885"/>
    </source>
</evidence>
<evidence type="ECO:0000313" key="6">
    <source>
        <dbReference type="EMBL" id="MDW6019834.1"/>
    </source>
</evidence>
<protein>
    <recommendedName>
        <fullName evidence="1">diguanylate cyclase</fullName>
        <ecNumber evidence="1">2.7.7.65</ecNumber>
    </recommendedName>
</protein>